<protein>
    <submittedName>
        <fullName evidence="1">Uncharacterized protein</fullName>
    </submittedName>
</protein>
<proteinExistence type="predicted"/>
<sequence length="71" mass="8384">MKDITEYIDEALTDQKVCPMIMEDIQTDPIISKEYHVQKTVKQLLKTRFVQNCPTKKLFKIIYNKISNSFS</sequence>
<comment type="caution">
    <text evidence="1">The sequence shown here is derived from an EMBL/GenBank/DDBJ whole genome shotgun (WGS) entry which is preliminary data.</text>
</comment>
<dbReference type="Proteomes" id="UP001221302">
    <property type="component" value="Unassembled WGS sequence"/>
</dbReference>
<dbReference type="AlphaFoldDB" id="A0AAE3TCY5"/>
<keyword evidence="2" id="KW-1185">Reference proteome</keyword>
<gene>
    <name evidence="1" type="ORF">P0M35_07250</name>
</gene>
<name>A0AAE3TCY5_9BACT</name>
<evidence type="ECO:0000313" key="2">
    <source>
        <dbReference type="Proteomes" id="UP001221302"/>
    </source>
</evidence>
<reference evidence="1" key="1">
    <citation type="submission" date="2023-03" db="EMBL/GenBank/DDBJ databases">
        <title>Stygiobacter electus gen. nov., sp. nov., facultatively anaerobic thermotolerant bacterium of the class Ignavibacteria from a well of Yessentuki mineral water deposit.</title>
        <authorList>
            <person name="Podosokorskaya O.A."/>
            <person name="Elcheninov A.G."/>
            <person name="Petrova N.F."/>
            <person name="Zavarzina D.G."/>
            <person name="Kublanov I.V."/>
            <person name="Merkel A.Y."/>
        </authorList>
    </citation>
    <scope>NUCLEOTIDE SEQUENCE</scope>
    <source>
        <strain evidence="1">09-Me</strain>
    </source>
</reference>
<accession>A0AAE3TCY5</accession>
<dbReference type="EMBL" id="JARGDL010000008">
    <property type="protein sequence ID" value="MDF1611941.1"/>
    <property type="molecule type" value="Genomic_DNA"/>
</dbReference>
<evidence type="ECO:0000313" key="1">
    <source>
        <dbReference type="EMBL" id="MDF1611941.1"/>
    </source>
</evidence>
<organism evidence="1 2">
    <name type="scientific">Stygiobacter electus</name>
    <dbReference type="NCBI Taxonomy" id="3032292"/>
    <lineage>
        <taxon>Bacteria</taxon>
        <taxon>Pseudomonadati</taxon>
        <taxon>Ignavibacteriota</taxon>
        <taxon>Ignavibacteria</taxon>
        <taxon>Ignavibacteriales</taxon>
        <taxon>Melioribacteraceae</taxon>
        <taxon>Stygiobacter</taxon>
    </lineage>
</organism>
<dbReference type="RefSeq" id="WP_321535709.1">
    <property type="nucleotide sequence ID" value="NZ_JARGDL010000008.1"/>
</dbReference>